<name>A0AA51X814_9GAMM</name>
<evidence type="ECO:0000256" key="1">
    <source>
        <dbReference type="ARBA" id="ARBA00007435"/>
    </source>
</evidence>
<dbReference type="RefSeq" id="WP_309203680.1">
    <property type="nucleotide sequence ID" value="NZ_CP133548.1"/>
</dbReference>
<protein>
    <submittedName>
        <fullName evidence="3">GIY-YIG nuclease family protein</fullName>
    </submittedName>
</protein>
<comment type="similarity">
    <text evidence="1">Belongs to the UPF0213 family.</text>
</comment>
<proteinExistence type="inferred from homology"/>
<reference evidence="3 4" key="1">
    <citation type="submission" date="2023-08" db="EMBL/GenBank/DDBJ databases">
        <title>Pleionea litopenaei sp. nov., isolated from stomach of juvenile Litopenaeus vannamei.</title>
        <authorList>
            <person name="Rho A.M."/>
            <person name="Hwang C.Y."/>
        </authorList>
    </citation>
    <scope>NUCLEOTIDE SEQUENCE [LARGE SCALE GENOMIC DNA]</scope>
    <source>
        <strain evidence="3 4">HL-JVS1</strain>
    </source>
</reference>
<dbReference type="PANTHER" id="PTHR34477">
    <property type="entry name" value="UPF0213 PROTEIN YHBQ"/>
    <property type="match status" value="1"/>
</dbReference>
<sequence length="87" mass="10129">MVNSSWYVYVIRATDGSLYTGITTDVERRFTQHKNKQGAKYFLGRTPQEVVYKEGCSDRSQASRREYAIKALTKKQKEKLIANYVRT</sequence>
<keyword evidence="4" id="KW-1185">Reference proteome</keyword>
<dbReference type="Pfam" id="PF01541">
    <property type="entry name" value="GIY-YIG"/>
    <property type="match status" value="1"/>
</dbReference>
<accession>A0AA51X814</accession>
<dbReference type="InterPro" id="IPR050190">
    <property type="entry name" value="UPF0213_domain"/>
</dbReference>
<dbReference type="SUPFAM" id="SSF82771">
    <property type="entry name" value="GIY-YIG endonuclease"/>
    <property type="match status" value="1"/>
</dbReference>
<dbReference type="PANTHER" id="PTHR34477:SF1">
    <property type="entry name" value="UPF0213 PROTEIN YHBQ"/>
    <property type="match status" value="1"/>
</dbReference>
<organism evidence="3 4">
    <name type="scientific">Pleionea litopenaei</name>
    <dbReference type="NCBI Taxonomy" id="3070815"/>
    <lineage>
        <taxon>Bacteria</taxon>
        <taxon>Pseudomonadati</taxon>
        <taxon>Pseudomonadota</taxon>
        <taxon>Gammaproteobacteria</taxon>
        <taxon>Oceanospirillales</taxon>
        <taxon>Pleioneaceae</taxon>
        <taxon>Pleionea</taxon>
    </lineage>
</organism>
<gene>
    <name evidence="3" type="ORF">Q9312_06010</name>
</gene>
<feature type="domain" description="GIY-YIG" evidence="2">
    <location>
        <begin position="4"/>
        <end position="79"/>
    </location>
</feature>
<evidence type="ECO:0000313" key="3">
    <source>
        <dbReference type="EMBL" id="WMS88466.1"/>
    </source>
</evidence>
<dbReference type="InterPro" id="IPR000305">
    <property type="entry name" value="GIY-YIG_endonuc"/>
</dbReference>
<dbReference type="KEGG" id="plei:Q9312_06010"/>
<dbReference type="CDD" id="cd10456">
    <property type="entry name" value="GIY-YIG_UPF0213"/>
    <property type="match status" value="1"/>
</dbReference>
<dbReference type="Gene3D" id="3.40.1440.10">
    <property type="entry name" value="GIY-YIG endonuclease"/>
    <property type="match status" value="1"/>
</dbReference>
<dbReference type="Proteomes" id="UP001239782">
    <property type="component" value="Chromosome"/>
</dbReference>
<dbReference type="PROSITE" id="PS50164">
    <property type="entry name" value="GIY_YIG"/>
    <property type="match status" value="1"/>
</dbReference>
<dbReference type="InterPro" id="IPR035901">
    <property type="entry name" value="GIY-YIG_endonuc_sf"/>
</dbReference>
<evidence type="ECO:0000313" key="4">
    <source>
        <dbReference type="Proteomes" id="UP001239782"/>
    </source>
</evidence>
<dbReference type="AlphaFoldDB" id="A0AA51X814"/>
<dbReference type="EMBL" id="CP133548">
    <property type="protein sequence ID" value="WMS88466.1"/>
    <property type="molecule type" value="Genomic_DNA"/>
</dbReference>
<evidence type="ECO:0000259" key="2">
    <source>
        <dbReference type="PROSITE" id="PS50164"/>
    </source>
</evidence>